<feature type="transmembrane region" description="Helical" evidence="6">
    <location>
        <begin position="37"/>
        <end position="54"/>
    </location>
</feature>
<dbReference type="KEGG" id="xdi:EZH22_21205"/>
<evidence type="ECO:0000313" key="7">
    <source>
        <dbReference type="EMBL" id="QRG05560.1"/>
    </source>
</evidence>
<dbReference type="GO" id="GO:0005886">
    <property type="term" value="C:plasma membrane"/>
    <property type="evidence" value="ECO:0007669"/>
    <property type="project" value="UniProtKB-SubCell"/>
</dbReference>
<protein>
    <submittedName>
        <fullName evidence="7">Branched-chain amino acid ABC transporter permease</fullName>
    </submittedName>
</protein>
<evidence type="ECO:0000256" key="1">
    <source>
        <dbReference type="ARBA" id="ARBA00004651"/>
    </source>
</evidence>
<keyword evidence="2" id="KW-1003">Cell membrane</keyword>
<evidence type="ECO:0000256" key="6">
    <source>
        <dbReference type="SAM" id="Phobius"/>
    </source>
</evidence>
<keyword evidence="8" id="KW-1185">Reference proteome</keyword>
<dbReference type="PANTHER" id="PTHR30482:SF20">
    <property type="entry name" value="HIGH-AFFINITY BRANCHED-CHAIN AMINO ACID TRANSPORT SYSTEM PERMEASE PROTEIN LIVM"/>
    <property type="match status" value="1"/>
</dbReference>
<organism evidence="7 8">
    <name type="scientific">Xanthobacter dioxanivorans</name>
    <dbReference type="NCBI Taxonomy" id="2528964"/>
    <lineage>
        <taxon>Bacteria</taxon>
        <taxon>Pseudomonadati</taxon>
        <taxon>Pseudomonadota</taxon>
        <taxon>Alphaproteobacteria</taxon>
        <taxon>Hyphomicrobiales</taxon>
        <taxon>Xanthobacteraceae</taxon>
        <taxon>Xanthobacter</taxon>
    </lineage>
</organism>
<evidence type="ECO:0000256" key="4">
    <source>
        <dbReference type="ARBA" id="ARBA00022989"/>
    </source>
</evidence>
<feature type="transmembrane region" description="Helical" evidence="6">
    <location>
        <begin position="212"/>
        <end position="236"/>
    </location>
</feature>
<accession>A0A974SHC7</accession>
<dbReference type="AlphaFoldDB" id="A0A974SHC7"/>
<proteinExistence type="predicted"/>
<reference evidence="7 8" key="1">
    <citation type="submission" date="2020-10" db="EMBL/GenBank/DDBJ databases">
        <title>Degradation of 1,4-Dioxane by Xanthobacter sp. YN2, via a Novel Group-2 Soluble Di-Iron Monooxygenase.</title>
        <authorList>
            <person name="Ma F."/>
            <person name="Wang Y."/>
            <person name="Yang J."/>
            <person name="Guo H."/>
            <person name="Su D."/>
            <person name="Yu L."/>
        </authorList>
    </citation>
    <scope>NUCLEOTIDE SEQUENCE [LARGE SCALE GENOMIC DNA]</scope>
    <source>
        <strain evidence="7 8">YN2</strain>
    </source>
</reference>
<keyword evidence="4 6" id="KW-1133">Transmembrane helix</keyword>
<keyword evidence="5 6" id="KW-0472">Membrane</keyword>
<dbReference type="CDD" id="cd06581">
    <property type="entry name" value="TM_PBP1_LivM_like"/>
    <property type="match status" value="1"/>
</dbReference>
<comment type="subcellular location">
    <subcellularLocation>
        <location evidence="1">Cell membrane</location>
        <topology evidence="1">Multi-pass membrane protein</topology>
    </subcellularLocation>
</comment>
<sequence length="280" mass="29264">MSFEDLWWTYESLVLSIGINCLLALSVYLVLATGQMFLAQGAFMAIGAYTSAMLSLKCGLALPVTLVLAMTVSGLVAFAICWPMLRLSGVYLGIATIAFGEVLRAVIINSEPLGGALGLNGIPTSASPALIYGAVLICIVGCFAAIRSKVGRAMEAIRSDETAAQVLGINVFRYKMAVVVVAAMVASAAGVLNAHSHSSISPEDFSFEATVTILSFAIMGGISTPIGAVLGAAILTSLPEALRGLADYRSLINGLIIVLVVAFRPEGLVSWRVPKARRHA</sequence>
<keyword evidence="3 6" id="KW-0812">Transmembrane</keyword>
<dbReference type="RefSeq" id="WP_203192426.1">
    <property type="nucleotide sequence ID" value="NZ_CP063362.1"/>
</dbReference>
<dbReference type="InterPro" id="IPR001851">
    <property type="entry name" value="ABC_transp_permease"/>
</dbReference>
<gene>
    <name evidence="7" type="ORF">EZH22_21205</name>
</gene>
<feature type="transmembrane region" description="Helical" evidence="6">
    <location>
        <begin position="171"/>
        <end position="192"/>
    </location>
</feature>
<feature type="transmembrane region" description="Helical" evidence="6">
    <location>
        <begin position="12"/>
        <end position="30"/>
    </location>
</feature>
<evidence type="ECO:0000256" key="5">
    <source>
        <dbReference type="ARBA" id="ARBA00023136"/>
    </source>
</evidence>
<dbReference type="Proteomes" id="UP000596427">
    <property type="component" value="Chromosome"/>
</dbReference>
<dbReference type="PANTHER" id="PTHR30482">
    <property type="entry name" value="HIGH-AFFINITY BRANCHED-CHAIN AMINO ACID TRANSPORT SYSTEM PERMEASE"/>
    <property type="match status" value="1"/>
</dbReference>
<feature type="transmembrane region" description="Helical" evidence="6">
    <location>
        <begin position="60"/>
        <end position="82"/>
    </location>
</feature>
<feature type="transmembrane region" description="Helical" evidence="6">
    <location>
        <begin position="129"/>
        <end position="150"/>
    </location>
</feature>
<dbReference type="EMBL" id="CP063362">
    <property type="protein sequence ID" value="QRG05560.1"/>
    <property type="molecule type" value="Genomic_DNA"/>
</dbReference>
<evidence type="ECO:0000313" key="8">
    <source>
        <dbReference type="Proteomes" id="UP000596427"/>
    </source>
</evidence>
<dbReference type="GO" id="GO:0015658">
    <property type="term" value="F:branched-chain amino acid transmembrane transporter activity"/>
    <property type="evidence" value="ECO:0007669"/>
    <property type="project" value="InterPro"/>
</dbReference>
<dbReference type="InterPro" id="IPR043428">
    <property type="entry name" value="LivM-like"/>
</dbReference>
<evidence type="ECO:0000256" key="3">
    <source>
        <dbReference type="ARBA" id="ARBA00022692"/>
    </source>
</evidence>
<feature type="transmembrane region" description="Helical" evidence="6">
    <location>
        <begin position="89"/>
        <end position="109"/>
    </location>
</feature>
<name>A0A974SHC7_9HYPH</name>
<dbReference type="Pfam" id="PF02653">
    <property type="entry name" value="BPD_transp_2"/>
    <property type="match status" value="1"/>
</dbReference>
<evidence type="ECO:0000256" key="2">
    <source>
        <dbReference type="ARBA" id="ARBA00022475"/>
    </source>
</evidence>